<dbReference type="InterPro" id="IPR005908">
    <property type="entry name" value="G1P_thy_trans_l"/>
</dbReference>
<dbReference type="NCBIfam" id="TIGR01208">
    <property type="entry name" value="rmlA_long"/>
    <property type="match status" value="1"/>
</dbReference>
<dbReference type="SUPFAM" id="SSF53448">
    <property type="entry name" value="Nucleotide-diphospho-sugar transferases"/>
    <property type="match status" value="1"/>
</dbReference>
<dbReference type="InterPro" id="IPR029044">
    <property type="entry name" value="Nucleotide-diphossugar_trans"/>
</dbReference>
<dbReference type="Gene3D" id="2.160.10.10">
    <property type="entry name" value="Hexapeptide repeat proteins"/>
    <property type="match status" value="1"/>
</dbReference>
<dbReference type="SUPFAM" id="SSF51161">
    <property type="entry name" value="Trimeric LpxA-like enzymes"/>
    <property type="match status" value="1"/>
</dbReference>
<feature type="domain" description="Nucleotidyl transferase" evidence="1">
    <location>
        <begin position="2"/>
        <end position="235"/>
    </location>
</feature>
<dbReference type="PANTHER" id="PTHR42883">
    <property type="entry name" value="GLUCOSE-1-PHOSPHATE THYMIDYLTRANSFERASE"/>
    <property type="match status" value="1"/>
</dbReference>
<evidence type="ECO:0000313" key="2">
    <source>
        <dbReference type="EMBL" id="GHI77142.1"/>
    </source>
</evidence>
<dbReference type="InterPro" id="IPR005835">
    <property type="entry name" value="NTP_transferase_dom"/>
</dbReference>
<name>A0ABQ3T9R3_9ACTN</name>
<dbReference type="Pfam" id="PF00483">
    <property type="entry name" value="NTP_transferase"/>
    <property type="match status" value="1"/>
</dbReference>
<sequence>MKALILSGGTGTRLRPFSHSLPKQLMPIANLPVLEHVLADVRDLGVTEVGVVVGERAPAIEEALGDGSRLGVRITYIPQTAPLGLAHCVEIARDFLGDEDFVMYLGDNVLPGGVAQVAEDFRTHRPAAQIVVHKVADPRAFGVAETEPDGTVTRLVEKPEHPRSDLAMIGVYFFTPAIHEAVRAIEPSARGELEITDAIQWLVTQGLPVRAGTYTGYWCDAGRVADVLACNRELLDARTRDVRGQVDDASRLVGEVVVEAGARITGSYIEGPVVIGAGSVVADSHIGAHTSIGRSCVIREARLGYSIALDGASVIGVKGLHASVIGRSATVTTSEHPSGLHGIVIGDHSRVEIAPDRVLPEDFAAAAGPDRVLAAAAARSGDFR</sequence>
<evidence type="ECO:0000313" key="3">
    <source>
        <dbReference type="Proteomes" id="UP000608522"/>
    </source>
</evidence>
<evidence type="ECO:0000259" key="1">
    <source>
        <dbReference type="Pfam" id="PF00483"/>
    </source>
</evidence>
<gene>
    <name evidence="2" type="ORF">Sspor_27030</name>
</gene>
<dbReference type="InterPro" id="IPR011004">
    <property type="entry name" value="Trimer_LpxA-like_sf"/>
</dbReference>
<comment type="caution">
    <text evidence="2">The sequence shown here is derived from an EMBL/GenBank/DDBJ whole genome shotgun (WGS) entry which is preliminary data.</text>
</comment>
<accession>A0ABQ3T9R3</accession>
<organism evidence="2 3">
    <name type="scientific">Streptomyces spororaveus</name>
    <dbReference type="NCBI Taxonomy" id="284039"/>
    <lineage>
        <taxon>Bacteria</taxon>
        <taxon>Bacillati</taxon>
        <taxon>Actinomycetota</taxon>
        <taxon>Actinomycetes</taxon>
        <taxon>Kitasatosporales</taxon>
        <taxon>Streptomycetaceae</taxon>
        <taxon>Streptomyces</taxon>
    </lineage>
</organism>
<dbReference type="Gene3D" id="3.90.550.10">
    <property type="entry name" value="Spore Coat Polysaccharide Biosynthesis Protein SpsA, Chain A"/>
    <property type="match status" value="1"/>
</dbReference>
<protein>
    <submittedName>
        <fullName evidence="2">Glucose-1-phosphate thymidylyltransferase</fullName>
    </submittedName>
</protein>
<keyword evidence="3" id="KW-1185">Reference proteome</keyword>
<dbReference type="RefSeq" id="WP_202199255.1">
    <property type="nucleotide sequence ID" value="NZ_BAAATO010000005.1"/>
</dbReference>
<reference evidence="3" key="1">
    <citation type="submission" date="2023-07" db="EMBL/GenBank/DDBJ databases">
        <title>Whole genome shotgun sequence of Streptomyces spororaveus NBRC 15456.</title>
        <authorList>
            <person name="Komaki H."/>
            <person name="Tamura T."/>
        </authorList>
    </citation>
    <scope>NUCLEOTIDE SEQUENCE [LARGE SCALE GENOMIC DNA]</scope>
    <source>
        <strain evidence="3">NBRC 15456</strain>
    </source>
</reference>
<dbReference type="Proteomes" id="UP000608522">
    <property type="component" value="Unassembled WGS sequence"/>
</dbReference>
<dbReference type="CDD" id="cd04189">
    <property type="entry name" value="G1P_TT_long"/>
    <property type="match status" value="1"/>
</dbReference>
<dbReference type="PANTHER" id="PTHR42883:SF2">
    <property type="entry name" value="THYMIDYLYLTRANSFERASE"/>
    <property type="match status" value="1"/>
</dbReference>
<proteinExistence type="predicted"/>
<dbReference type="EMBL" id="BNED01000005">
    <property type="protein sequence ID" value="GHI77142.1"/>
    <property type="molecule type" value="Genomic_DNA"/>
</dbReference>